<dbReference type="EMBL" id="CP130472">
    <property type="protein sequence ID" value="WLS44500.1"/>
    <property type="molecule type" value="Genomic_DNA"/>
</dbReference>
<dbReference type="Proteomes" id="UP001235874">
    <property type="component" value="Chromosome"/>
</dbReference>
<organism evidence="1 2">
    <name type="scientific">Micromonospora profundi</name>
    <dbReference type="NCBI Taxonomy" id="1420889"/>
    <lineage>
        <taxon>Bacteria</taxon>
        <taxon>Bacillati</taxon>
        <taxon>Actinomycetota</taxon>
        <taxon>Actinomycetes</taxon>
        <taxon>Micromonosporales</taxon>
        <taxon>Micromonosporaceae</taxon>
        <taxon>Micromonospora</taxon>
    </lineage>
</organism>
<proteinExistence type="predicted"/>
<sequence length="103" mass="10964">MRPLDVDPEQLRLAAGGVQRAGERLEQQWQRLRATADGMGDIFGGDDVGGLIGASYQAAQQIAEQSITSVVAAFAGFGDGLAKMGTAYDEVESRNAALFDRFN</sequence>
<reference evidence="1 2" key="1">
    <citation type="submission" date="2023-07" db="EMBL/GenBank/DDBJ databases">
        <title>Micromonospora profundi TRM 95458 converts glycerol to a new osmotic compound.</title>
        <authorList>
            <person name="Lu D."/>
        </authorList>
    </citation>
    <scope>NUCLEOTIDE SEQUENCE [LARGE SCALE GENOMIC DNA]</scope>
    <source>
        <strain evidence="1 2">TRM95458</strain>
    </source>
</reference>
<accession>A0AAJ6HTY6</accession>
<keyword evidence="2" id="KW-1185">Reference proteome</keyword>
<dbReference type="RefSeq" id="WP_306271744.1">
    <property type="nucleotide sequence ID" value="NZ_CP130472.1"/>
</dbReference>
<dbReference type="InterPro" id="IPR010310">
    <property type="entry name" value="T7SS_ESAT-6-like"/>
</dbReference>
<dbReference type="AlphaFoldDB" id="A0AAJ6HTY6"/>
<dbReference type="KEGG" id="mprn:Q3V37_24400"/>
<dbReference type="Pfam" id="PF06013">
    <property type="entry name" value="WXG100"/>
    <property type="match status" value="1"/>
</dbReference>
<evidence type="ECO:0000313" key="2">
    <source>
        <dbReference type="Proteomes" id="UP001235874"/>
    </source>
</evidence>
<evidence type="ECO:0000313" key="1">
    <source>
        <dbReference type="EMBL" id="WLS44500.1"/>
    </source>
</evidence>
<gene>
    <name evidence="1" type="ORF">Q3V37_24400</name>
</gene>
<dbReference type="InterPro" id="IPR036689">
    <property type="entry name" value="ESAT-6-like_sf"/>
</dbReference>
<dbReference type="SUPFAM" id="SSF140453">
    <property type="entry name" value="EsxAB dimer-like"/>
    <property type="match status" value="1"/>
</dbReference>
<protein>
    <submittedName>
        <fullName evidence="1">WXG100 family type VII secretion target</fullName>
    </submittedName>
</protein>
<name>A0AAJ6HTY6_9ACTN</name>
<dbReference type="Gene3D" id="1.10.287.1060">
    <property type="entry name" value="ESAT-6-like"/>
    <property type="match status" value="1"/>
</dbReference>